<evidence type="ECO:0000313" key="3">
    <source>
        <dbReference type="Proteomes" id="UP000626109"/>
    </source>
</evidence>
<feature type="non-terminal residue" evidence="2">
    <location>
        <position position="1"/>
    </location>
</feature>
<dbReference type="EMBL" id="CAJNNW010006926">
    <property type="protein sequence ID" value="CAE8648777.1"/>
    <property type="molecule type" value="Genomic_DNA"/>
</dbReference>
<accession>A0A813I8V8</accession>
<name>A0A813I8V8_POLGL</name>
<sequence>VSGVDTRAVSTENYKWYGIASLGDTIYAAPFDAEMILVYAPPTTTTTTASTTRSSTSTTRTSTSTSR</sequence>
<organism evidence="2 3">
    <name type="scientific">Polarella glacialis</name>
    <name type="common">Dinoflagellate</name>
    <dbReference type="NCBI Taxonomy" id="89957"/>
    <lineage>
        <taxon>Eukaryota</taxon>
        <taxon>Sar</taxon>
        <taxon>Alveolata</taxon>
        <taxon>Dinophyceae</taxon>
        <taxon>Suessiales</taxon>
        <taxon>Suessiaceae</taxon>
        <taxon>Polarella</taxon>
    </lineage>
</organism>
<feature type="non-terminal residue" evidence="2">
    <location>
        <position position="67"/>
    </location>
</feature>
<reference evidence="2" key="1">
    <citation type="submission" date="2021-02" db="EMBL/GenBank/DDBJ databases">
        <authorList>
            <person name="Dougan E. K."/>
            <person name="Rhodes N."/>
            <person name="Thang M."/>
            <person name="Chan C."/>
        </authorList>
    </citation>
    <scope>NUCLEOTIDE SEQUENCE</scope>
</reference>
<dbReference type="AlphaFoldDB" id="A0A813I8V8"/>
<protein>
    <submittedName>
        <fullName evidence="2">Uncharacterized protein</fullName>
    </submittedName>
</protein>
<proteinExistence type="predicted"/>
<evidence type="ECO:0000313" key="2">
    <source>
        <dbReference type="EMBL" id="CAE8648777.1"/>
    </source>
</evidence>
<dbReference type="Proteomes" id="UP000626109">
    <property type="component" value="Unassembled WGS sequence"/>
</dbReference>
<gene>
    <name evidence="2" type="ORF">PGLA2088_LOCUS6860</name>
</gene>
<evidence type="ECO:0000256" key="1">
    <source>
        <dbReference type="SAM" id="MobiDB-lite"/>
    </source>
</evidence>
<comment type="caution">
    <text evidence="2">The sequence shown here is derived from an EMBL/GenBank/DDBJ whole genome shotgun (WGS) entry which is preliminary data.</text>
</comment>
<feature type="region of interest" description="Disordered" evidence="1">
    <location>
        <begin position="43"/>
        <end position="67"/>
    </location>
</feature>